<dbReference type="InterPro" id="IPR027417">
    <property type="entry name" value="P-loop_NTPase"/>
</dbReference>
<evidence type="ECO:0000313" key="1">
    <source>
        <dbReference type="EMBL" id="API58137.1"/>
    </source>
</evidence>
<dbReference type="SUPFAM" id="SSF52540">
    <property type="entry name" value="P-loop containing nucleoside triphosphate hydrolases"/>
    <property type="match status" value="1"/>
</dbReference>
<organism evidence="1 2">
    <name type="scientific">Tardibacter chloracetimidivorans</name>
    <dbReference type="NCBI Taxonomy" id="1921510"/>
    <lineage>
        <taxon>Bacteria</taxon>
        <taxon>Pseudomonadati</taxon>
        <taxon>Pseudomonadota</taxon>
        <taxon>Alphaproteobacteria</taxon>
        <taxon>Sphingomonadales</taxon>
        <taxon>Sphingomonadaceae</taxon>
        <taxon>Tardibacter</taxon>
    </lineage>
</organism>
<dbReference type="KEGG" id="sphj:BSL82_01495"/>
<dbReference type="RefSeq" id="WP_072595713.1">
    <property type="nucleotide sequence ID" value="NZ_CP018221.1"/>
</dbReference>
<gene>
    <name evidence="1" type="ORF">BSL82_01495</name>
</gene>
<reference evidence="2" key="1">
    <citation type="submission" date="2016-11" db="EMBL/GenBank/DDBJ databases">
        <title>Complete Genome Sequence of alachlor-degrading Sphingomonas sp. strain JJ-A5.</title>
        <authorList>
            <person name="Lee H."/>
            <person name="Ka J.-O."/>
        </authorList>
    </citation>
    <scope>NUCLEOTIDE SEQUENCE [LARGE SCALE GENOMIC DNA]</scope>
    <source>
        <strain evidence="2">JJ-A5</strain>
    </source>
</reference>
<dbReference type="Gene3D" id="3.40.50.300">
    <property type="entry name" value="P-loop containing nucleotide triphosphate hydrolases"/>
    <property type="match status" value="1"/>
</dbReference>
<keyword evidence="2" id="KW-1185">Reference proteome</keyword>
<dbReference type="PANTHER" id="PTHR11669">
    <property type="entry name" value="REPLICATION FACTOR C / DNA POLYMERASE III GAMMA-TAU SUBUNIT"/>
    <property type="match status" value="1"/>
</dbReference>
<dbReference type="InterPro" id="IPR050238">
    <property type="entry name" value="DNA_Rep/Repair_Clamp_Loader"/>
</dbReference>
<dbReference type="OrthoDB" id="9811073at2"/>
<name>A0A1L3ZR80_9SPHN</name>
<protein>
    <submittedName>
        <fullName evidence="1">DNA polymerase III subunit delta</fullName>
    </submittedName>
</protein>
<sequence>MSLIGHQEQAEPFLEAWRSGRMPHAWLLAGPQGLGKRRFADAAARHVLASAAGPAVDESRLDVPDSHPTAHLIEAGSHMDMRVLEREVRERTGDRAAGISIDQVRALQPLLQSTPALSPWRAIIVDSIDDLARAAANALLKSLEEPPPATIFLLVSHAPGRLLPTIRSRCRMMRFQPLPDDQIRQVIAMERPDISETELAALLRIAEGVPGKALRYAGLDIAGLAGAIATIEGKGQAAAAAQTALSRSLSLKAAQPRYEAFLELVPAHIAQRARTLTGQPLARALSLWEKARDLAASAVPLSLDPQSVVFELAGLLAALDKSSEPEAARYG</sequence>
<dbReference type="Proteomes" id="UP000182063">
    <property type="component" value="Chromosome"/>
</dbReference>
<dbReference type="EMBL" id="CP018221">
    <property type="protein sequence ID" value="API58137.1"/>
    <property type="molecule type" value="Genomic_DNA"/>
</dbReference>
<dbReference type="AlphaFoldDB" id="A0A1L3ZR80"/>
<dbReference type="STRING" id="1921510.BSL82_01495"/>
<dbReference type="GO" id="GO:0006261">
    <property type="term" value="P:DNA-templated DNA replication"/>
    <property type="evidence" value="ECO:0007669"/>
    <property type="project" value="TreeGrafter"/>
</dbReference>
<dbReference type="PANTHER" id="PTHR11669:SF8">
    <property type="entry name" value="DNA POLYMERASE III SUBUNIT DELTA"/>
    <property type="match status" value="1"/>
</dbReference>
<proteinExistence type="predicted"/>
<dbReference type="NCBIfam" id="NF005677">
    <property type="entry name" value="PRK07471.1"/>
    <property type="match status" value="1"/>
</dbReference>
<dbReference type="GO" id="GO:0009360">
    <property type="term" value="C:DNA polymerase III complex"/>
    <property type="evidence" value="ECO:0007669"/>
    <property type="project" value="TreeGrafter"/>
</dbReference>
<accession>A0A1L3ZR80</accession>
<evidence type="ECO:0000313" key="2">
    <source>
        <dbReference type="Proteomes" id="UP000182063"/>
    </source>
</evidence>
<dbReference type="Pfam" id="PF13177">
    <property type="entry name" value="DNA_pol3_delta2"/>
    <property type="match status" value="1"/>
</dbReference>